<evidence type="ECO:0000259" key="8">
    <source>
        <dbReference type="Pfam" id="PF01529"/>
    </source>
</evidence>
<dbReference type="GO" id="GO:0019706">
    <property type="term" value="F:protein-cysteine S-palmitoyltransferase activity"/>
    <property type="evidence" value="ECO:0007669"/>
    <property type="project" value="UniProtKB-EC"/>
</dbReference>
<comment type="domain">
    <text evidence="7">The DHHC domain is required for palmitoyltransferase activity.</text>
</comment>
<comment type="catalytic activity">
    <reaction evidence="7">
        <text>L-cysteinyl-[protein] + hexadecanoyl-CoA = S-hexadecanoyl-L-cysteinyl-[protein] + CoA</text>
        <dbReference type="Rhea" id="RHEA:36683"/>
        <dbReference type="Rhea" id="RHEA-COMP:10131"/>
        <dbReference type="Rhea" id="RHEA-COMP:11032"/>
        <dbReference type="ChEBI" id="CHEBI:29950"/>
        <dbReference type="ChEBI" id="CHEBI:57287"/>
        <dbReference type="ChEBI" id="CHEBI:57379"/>
        <dbReference type="ChEBI" id="CHEBI:74151"/>
        <dbReference type="EC" id="2.3.1.225"/>
    </reaction>
</comment>
<dbReference type="GO" id="GO:0016020">
    <property type="term" value="C:membrane"/>
    <property type="evidence" value="ECO:0007669"/>
    <property type="project" value="UniProtKB-SubCell"/>
</dbReference>
<keyword evidence="5 7" id="KW-0472">Membrane</keyword>
<keyword evidence="2 7" id="KW-0808">Transferase</keyword>
<dbReference type="InterPro" id="IPR001594">
    <property type="entry name" value="Palmitoyltrfase_DHHC"/>
</dbReference>
<sequence length="298" mass="34723">MCYVNTFCQYCAKRCPNTFVNIVHPLSTIFVAAGILFFFSVQMFCIAPQVYKDMAYKLYWILAIFIMQNILGNWLACYKTSSSVETLPKDCQIPVPEEEHLWRYCEPCKKLMPPRSWHCGLCKCCILRRDHHCIFTATCIGHNNQRYFFWFAFYLTFGLIVSFVTFCTHLARNGCNMFMMPDLFSNLLLQFLCKNHDSTSNGSLFHDSTSDGSLFQTITYTLNIFAFLIPGFMLTYQVQILCLNSSYYQMFDDVYDLGFLKNCELIMGQRGLWTFLSPLLKSPLPHDGTQWQMKQQSL</sequence>
<feature type="transmembrane region" description="Helical" evidence="7">
    <location>
        <begin position="147"/>
        <end position="171"/>
    </location>
</feature>
<evidence type="ECO:0000256" key="7">
    <source>
        <dbReference type="RuleBase" id="RU079119"/>
    </source>
</evidence>
<comment type="subcellular location">
    <subcellularLocation>
        <location evidence="1">Membrane</location>
        <topology evidence="1">Multi-pass membrane protein</topology>
    </subcellularLocation>
</comment>
<keyword evidence="9" id="KW-1185">Reference proteome</keyword>
<comment type="similarity">
    <text evidence="7">Belongs to the DHHC palmitoyltransferase family.</text>
</comment>
<dbReference type="Pfam" id="PF01529">
    <property type="entry name" value="DHHC"/>
    <property type="match status" value="1"/>
</dbReference>
<evidence type="ECO:0000256" key="2">
    <source>
        <dbReference type="ARBA" id="ARBA00022679"/>
    </source>
</evidence>
<evidence type="ECO:0000256" key="3">
    <source>
        <dbReference type="ARBA" id="ARBA00022692"/>
    </source>
</evidence>
<dbReference type="PROSITE" id="PS50216">
    <property type="entry name" value="DHHC"/>
    <property type="match status" value="1"/>
</dbReference>
<dbReference type="Proteomes" id="UP001652628">
    <property type="component" value="Chromosome 3"/>
</dbReference>
<name>A0AB39Z1N0_DROSZ</name>
<evidence type="ECO:0000256" key="5">
    <source>
        <dbReference type="ARBA" id="ARBA00023136"/>
    </source>
</evidence>
<dbReference type="PANTHER" id="PTHR12246">
    <property type="entry name" value="PALMITOYLTRANSFERASE ZDHHC16"/>
    <property type="match status" value="1"/>
</dbReference>
<reference evidence="10" key="1">
    <citation type="submission" date="2025-08" db="UniProtKB">
        <authorList>
            <consortium name="RefSeq"/>
        </authorList>
    </citation>
    <scope>IDENTIFICATION</scope>
</reference>
<dbReference type="GeneID" id="108007586"/>
<dbReference type="EC" id="2.3.1.225" evidence="7"/>
<feature type="transmembrane region" description="Helical" evidence="7">
    <location>
        <begin position="26"/>
        <end position="46"/>
    </location>
</feature>
<gene>
    <name evidence="10" type="primary">LOC108007586</name>
</gene>
<keyword evidence="6 7" id="KW-0012">Acyltransferase</keyword>
<dbReference type="AlphaFoldDB" id="A0AB39Z1N0"/>
<keyword evidence="3 7" id="KW-0812">Transmembrane</keyword>
<evidence type="ECO:0000256" key="6">
    <source>
        <dbReference type="ARBA" id="ARBA00023315"/>
    </source>
</evidence>
<dbReference type="RefSeq" id="XP_016926770.3">
    <property type="nucleotide sequence ID" value="XM_017071281.4"/>
</dbReference>
<accession>A0AB39Z1N0</accession>
<feature type="transmembrane region" description="Helical" evidence="7">
    <location>
        <begin position="58"/>
        <end position="76"/>
    </location>
</feature>
<keyword evidence="4 7" id="KW-1133">Transmembrane helix</keyword>
<evidence type="ECO:0000313" key="9">
    <source>
        <dbReference type="Proteomes" id="UP001652628"/>
    </source>
</evidence>
<evidence type="ECO:0000256" key="1">
    <source>
        <dbReference type="ARBA" id="ARBA00004141"/>
    </source>
</evidence>
<evidence type="ECO:0000313" key="10">
    <source>
        <dbReference type="RefSeq" id="XP_016926770.3"/>
    </source>
</evidence>
<dbReference type="InterPro" id="IPR039859">
    <property type="entry name" value="PFA4/ZDH16/20/ERF2-like"/>
</dbReference>
<evidence type="ECO:0000256" key="4">
    <source>
        <dbReference type="ARBA" id="ARBA00022989"/>
    </source>
</evidence>
<feature type="domain" description="Palmitoyltransferase DHHC" evidence="8">
    <location>
        <begin position="102"/>
        <end position="249"/>
    </location>
</feature>
<proteinExistence type="inferred from homology"/>
<protein>
    <recommendedName>
        <fullName evidence="7">Palmitoyltransferase</fullName>
        <ecNumber evidence="7">2.3.1.225</ecNumber>
    </recommendedName>
</protein>
<organism evidence="9 10">
    <name type="scientific">Drosophila suzukii</name>
    <name type="common">Spotted-wing drosophila fruit fly</name>
    <dbReference type="NCBI Taxonomy" id="28584"/>
    <lineage>
        <taxon>Eukaryota</taxon>
        <taxon>Metazoa</taxon>
        <taxon>Ecdysozoa</taxon>
        <taxon>Arthropoda</taxon>
        <taxon>Hexapoda</taxon>
        <taxon>Insecta</taxon>
        <taxon>Pterygota</taxon>
        <taxon>Neoptera</taxon>
        <taxon>Endopterygota</taxon>
        <taxon>Diptera</taxon>
        <taxon>Brachycera</taxon>
        <taxon>Muscomorpha</taxon>
        <taxon>Ephydroidea</taxon>
        <taxon>Drosophilidae</taxon>
        <taxon>Drosophila</taxon>
        <taxon>Sophophora</taxon>
    </lineage>
</organism>